<dbReference type="GeneID" id="66080452"/>
<dbReference type="AlphaFoldDB" id="A0A9P7RUK7"/>
<feature type="region of interest" description="Disordered" evidence="1">
    <location>
        <begin position="445"/>
        <end position="482"/>
    </location>
</feature>
<feature type="compositionally biased region" description="Basic and acidic residues" evidence="1">
    <location>
        <begin position="445"/>
        <end position="458"/>
    </location>
</feature>
<reference evidence="2" key="1">
    <citation type="journal article" date="2021" name="Genome Biol. Evol.">
        <title>The assembled and annotated genome of the fairy-ring fungus Marasmius oreades.</title>
        <authorList>
            <person name="Hiltunen M."/>
            <person name="Ament-Velasquez S.L."/>
            <person name="Johannesson H."/>
        </authorList>
    </citation>
    <scope>NUCLEOTIDE SEQUENCE</scope>
    <source>
        <strain evidence="2">03SP1</strain>
    </source>
</reference>
<comment type="caution">
    <text evidence="2">The sequence shown here is derived from an EMBL/GenBank/DDBJ whole genome shotgun (WGS) entry which is preliminary data.</text>
</comment>
<feature type="compositionally biased region" description="Low complexity" evidence="1">
    <location>
        <begin position="180"/>
        <end position="189"/>
    </location>
</feature>
<evidence type="ECO:0000313" key="3">
    <source>
        <dbReference type="Proteomes" id="UP001049176"/>
    </source>
</evidence>
<protein>
    <submittedName>
        <fullName evidence="2">Uncharacterized protein</fullName>
    </submittedName>
</protein>
<dbReference type="EMBL" id="CM032187">
    <property type="protein sequence ID" value="KAG7089722.1"/>
    <property type="molecule type" value="Genomic_DNA"/>
</dbReference>
<feature type="region of interest" description="Disordered" evidence="1">
    <location>
        <begin position="624"/>
        <end position="674"/>
    </location>
</feature>
<organism evidence="2 3">
    <name type="scientific">Marasmius oreades</name>
    <name type="common">fairy-ring Marasmius</name>
    <dbReference type="NCBI Taxonomy" id="181124"/>
    <lineage>
        <taxon>Eukaryota</taxon>
        <taxon>Fungi</taxon>
        <taxon>Dikarya</taxon>
        <taxon>Basidiomycota</taxon>
        <taxon>Agaricomycotina</taxon>
        <taxon>Agaricomycetes</taxon>
        <taxon>Agaricomycetidae</taxon>
        <taxon>Agaricales</taxon>
        <taxon>Marasmiineae</taxon>
        <taxon>Marasmiaceae</taxon>
        <taxon>Marasmius</taxon>
    </lineage>
</organism>
<dbReference type="KEGG" id="more:E1B28_011377"/>
<dbReference type="RefSeq" id="XP_043006192.1">
    <property type="nucleotide sequence ID" value="XM_043156406.1"/>
</dbReference>
<feature type="compositionally biased region" description="Pro residues" evidence="1">
    <location>
        <begin position="631"/>
        <end position="640"/>
    </location>
</feature>
<accession>A0A9P7RUK7</accession>
<sequence length="703" mass="78094">MAGANYMGGKRNAANSRAKDKTNRAQKRFFGQQRLNLASKKPTEEDNVSQPPKTRHISEFTFAHAQKRIHETTEQHTFVPEPIHVAPYTPTSKDRLKKICGQHISPVSSSTTSRVLEAIDTTEPISLRAAMDKILALSDLAGLSRLNVPSMRPKRGRSPSESSPVPKKYYASSPLPPSSAPRTSSSSSRLVDDDTRHFNVSSYSSFHNSRSGSVDHDYSDGIFPSEAIEMVNRNRNSSPRYQNVYPSPLEQAKSSPQTQHWVSLGITPLTNDQPDCYSHRILRKPLSPSARNNSVTRGRFSFSGNVFDYEDPWKVVGLVLGVEKSPHAPKTRNFSAMLEQIPSPSSESERLSAGSLQQYERDSLFSEYPTQGEGIICDDEQHNHLHSFIADSHTMDETQSSQTRLNSLFSCYSDLDDTETYSEGELNASDSFGLLPALSIAETDNKYDDHGAGTEGHRAQNHSKPCKALDSRPRSTQYNNHSSTSPLMAVVDMQNSQSLYSSNLTSELTTRTPDRFDKISFHSAQNKYPESHRLREVASTNTFDFDCERLLSYDTPSRLSSFAAKSSSREHKITPTFDVSCQFLPSSLLNHRPFDIATPAAVPAQRHSGSSGDLLCDLHASPLAKESRSPPRYPTPPAPLALPNNGTEVPGGDVPQEPRDPEVCETEDEHASMPSRYPFFARQELTHWQGPTLFDDGEDIESD</sequence>
<evidence type="ECO:0000313" key="2">
    <source>
        <dbReference type="EMBL" id="KAG7089722.1"/>
    </source>
</evidence>
<evidence type="ECO:0000256" key="1">
    <source>
        <dbReference type="SAM" id="MobiDB-lite"/>
    </source>
</evidence>
<dbReference type="Proteomes" id="UP001049176">
    <property type="component" value="Chromosome 7"/>
</dbReference>
<gene>
    <name evidence="2" type="ORF">E1B28_011377</name>
</gene>
<name>A0A9P7RUK7_9AGAR</name>
<feature type="region of interest" description="Disordered" evidence="1">
    <location>
        <begin position="1"/>
        <end position="54"/>
    </location>
</feature>
<dbReference type="OrthoDB" id="3260134at2759"/>
<proteinExistence type="predicted"/>
<keyword evidence="3" id="KW-1185">Reference proteome</keyword>
<feature type="region of interest" description="Disordered" evidence="1">
    <location>
        <begin position="148"/>
        <end position="193"/>
    </location>
</feature>